<evidence type="ECO:0000256" key="1">
    <source>
        <dbReference type="SAM" id="MobiDB-lite"/>
    </source>
</evidence>
<gene>
    <name evidence="2" type="ORF">COCNU_09G007720</name>
</gene>
<dbReference type="InterPro" id="IPR023123">
    <property type="entry name" value="Tubulin_C"/>
</dbReference>
<feature type="region of interest" description="Disordered" evidence="1">
    <location>
        <begin position="45"/>
        <end position="64"/>
    </location>
</feature>
<dbReference type="AlphaFoldDB" id="A0A8K0N7M1"/>
<dbReference type="Gene3D" id="1.10.287.600">
    <property type="entry name" value="Helix hairpin bin"/>
    <property type="match status" value="1"/>
</dbReference>
<dbReference type="EMBL" id="CM017880">
    <property type="protein sequence ID" value="KAG1361309.1"/>
    <property type="molecule type" value="Genomic_DNA"/>
</dbReference>
<proteinExistence type="predicted"/>
<evidence type="ECO:0000313" key="2">
    <source>
        <dbReference type="EMBL" id="KAG1361309.1"/>
    </source>
</evidence>
<reference evidence="2" key="2">
    <citation type="submission" date="2019-07" db="EMBL/GenBank/DDBJ databases">
        <authorList>
            <person name="Yang Y."/>
            <person name="Bocs S."/>
            <person name="Baudouin L."/>
        </authorList>
    </citation>
    <scope>NUCLEOTIDE SEQUENCE</scope>
    <source>
        <tissue evidence="2">Spear leaf of Hainan Tall coconut</tissue>
    </source>
</reference>
<keyword evidence="3" id="KW-1185">Reference proteome</keyword>
<accession>A0A8K0N7M1</accession>
<name>A0A8K0N7M1_COCNU</name>
<feature type="compositionally biased region" description="Acidic residues" evidence="1">
    <location>
        <begin position="48"/>
        <end position="64"/>
    </location>
</feature>
<organism evidence="2 3">
    <name type="scientific">Cocos nucifera</name>
    <name type="common">Coconut palm</name>
    <dbReference type="NCBI Taxonomy" id="13894"/>
    <lineage>
        <taxon>Eukaryota</taxon>
        <taxon>Viridiplantae</taxon>
        <taxon>Streptophyta</taxon>
        <taxon>Embryophyta</taxon>
        <taxon>Tracheophyta</taxon>
        <taxon>Spermatophyta</taxon>
        <taxon>Magnoliopsida</taxon>
        <taxon>Liliopsida</taxon>
        <taxon>Arecaceae</taxon>
        <taxon>Arecoideae</taxon>
        <taxon>Cocoseae</taxon>
        <taxon>Attaleinae</taxon>
        <taxon>Cocos</taxon>
    </lineage>
</organism>
<protein>
    <submittedName>
        <fullName evidence="2">Uncharacterized protein</fullName>
    </submittedName>
</protein>
<reference evidence="2" key="1">
    <citation type="journal article" date="2017" name="Gigascience">
        <title>The genome draft of coconut (Cocos nucifera).</title>
        <authorList>
            <person name="Xiao Y."/>
            <person name="Xu P."/>
            <person name="Fan H."/>
            <person name="Baudouin L."/>
            <person name="Xia W."/>
            <person name="Bocs S."/>
            <person name="Xu J."/>
            <person name="Li Q."/>
            <person name="Guo A."/>
            <person name="Zhou L."/>
            <person name="Li J."/>
            <person name="Wu Y."/>
            <person name="Ma Z."/>
            <person name="Armero A."/>
            <person name="Issali A.E."/>
            <person name="Liu N."/>
            <person name="Peng M."/>
            <person name="Yang Y."/>
        </authorList>
    </citation>
    <scope>NUCLEOTIDE SEQUENCE</scope>
    <source>
        <tissue evidence="2">Spear leaf of Hainan Tall coconut</tissue>
    </source>
</reference>
<comment type="caution">
    <text evidence="2">The sequence shown here is derived from an EMBL/GenBank/DDBJ whole genome shotgun (WGS) entry which is preliminary data.</text>
</comment>
<dbReference type="Proteomes" id="UP000797356">
    <property type="component" value="Chromosome 9"/>
</dbReference>
<sequence>MLYCSAYPSSSKPRHERRTAARAEEIAGDSASNMNDLVSDYQRYQDAVAEEEDEGYADEAEPKS</sequence>
<feature type="region of interest" description="Disordered" evidence="1">
    <location>
        <begin position="1"/>
        <end position="34"/>
    </location>
</feature>
<evidence type="ECO:0000313" key="3">
    <source>
        <dbReference type="Proteomes" id="UP000797356"/>
    </source>
</evidence>